<proteinExistence type="predicted"/>
<organism evidence="1">
    <name type="scientific">Arundo donax</name>
    <name type="common">Giant reed</name>
    <name type="synonym">Donax arundinaceus</name>
    <dbReference type="NCBI Taxonomy" id="35708"/>
    <lineage>
        <taxon>Eukaryota</taxon>
        <taxon>Viridiplantae</taxon>
        <taxon>Streptophyta</taxon>
        <taxon>Embryophyta</taxon>
        <taxon>Tracheophyta</taxon>
        <taxon>Spermatophyta</taxon>
        <taxon>Magnoliopsida</taxon>
        <taxon>Liliopsida</taxon>
        <taxon>Poales</taxon>
        <taxon>Poaceae</taxon>
        <taxon>PACMAD clade</taxon>
        <taxon>Arundinoideae</taxon>
        <taxon>Arundineae</taxon>
        <taxon>Arundo</taxon>
    </lineage>
</organism>
<protein>
    <submittedName>
        <fullName evidence="1">Uncharacterized protein</fullName>
    </submittedName>
</protein>
<accession>A0A0A9HA36</accession>
<sequence length="46" mass="5357">MVAYRFNVTTFLSRPNKHLHLEHVAFADALEIKSSRTKSRLSVKEQ</sequence>
<dbReference type="EMBL" id="GBRH01165237">
    <property type="protein sequence ID" value="JAE32659.1"/>
    <property type="molecule type" value="Transcribed_RNA"/>
</dbReference>
<reference evidence="1" key="2">
    <citation type="journal article" date="2015" name="Data Brief">
        <title>Shoot transcriptome of the giant reed, Arundo donax.</title>
        <authorList>
            <person name="Barrero R.A."/>
            <person name="Guerrero F.D."/>
            <person name="Moolhuijzen P."/>
            <person name="Goolsby J.A."/>
            <person name="Tidwell J."/>
            <person name="Bellgard S.E."/>
            <person name="Bellgard M.I."/>
        </authorList>
    </citation>
    <scope>NUCLEOTIDE SEQUENCE</scope>
    <source>
        <tissue evidence="1">Shoot tissue taken approximately 20 cm above the soil surface</tissue>
    </source>
</reference>
<evidence type="ECO:0000313" key="1">
    <source>
        <dbReference type="EMBL" id="JAE32659.1"/>
    </source>
</evidence>
<reference evidence="1" key="1">
    <citation type="submission" date="2014-09" db="EMBL/GenBank/DDBJ databases">
        <authorList>
            <person name="Magalhaes I.L.F."/>
            <person name="Oliveira U."/>
            <person name="Santos F.R."/>
            <person name="Vidigal T.H.D.A."/>
            <person name="Brescovit A.D."/>
            <person name="Santos A.J."/>
        </authorList>
    </citation>
    <scope>NUCLEOTIDE SEQUENCE</scope>
    <source>
        <tissue evidence="1">Shoot tissue taken approximately 20 cm above the soil surface</tissue>
    </source>
</reference>
<name>A0A0A9HA36_ARUDO</name>
<dbReference type="AlphaFoldDB" id="A0A0A9HA36"/>